<name>A0A0V0QH83_PSEPJ</name>
<evidence type="ECO:0000313" key="4">
    <source>
        <dbReference type="Proteomes" id="UP000054937"/>
    </source>
</evidence>
<evidence type="ECO:0000256" key="2">
    <source>
        <dbReference type="SAM" id="SignalP"/>
    </source>
</evidence>
<organism evidence="3 4">
    <name type="scientific">Pseudocohnilembus persalinus</name>
    <name type="common">Ciliate</name>
    <dbReference type="NCBI Taxonomy" id="266149"/>
    <lineage>
        <taxon>Eukaryota</taxon>
        <taxon>Sar</taxon>
        <taxon>Alveolata</taxon>
        <taxon>Ciliophora</taxon>
        <taxon>Intramacronucleata</taxon>
        <taxon>Oligohymenophorea</taxon>
        <taxon>Scuticociliatia</taxon>
        <taxon>Philasterida</taxon>
        <taxon>Pseudocohnilembidae</taxon>
        <taxon>Pseudocohnilembus</taxon>
    </lineage>
</organism>
<reference evidence="3 4" key="1">
    <citation type="journal article" date="2015" name="Sci. Rep.">
        <title>Genome of the facultative scuticociliatosis pathogen Pseudocohnilembus persalinus provides insight into its virulence through horizontal gene transfer.</title>
        <authorList>
            <person name="Xiong J."/>
            <person name="Wang G."/>
            <person name="Cheng J."/>
            <person name="Tian M."/>
            <person name="Pan X."/>
            <person name="Warren A."/>
            <person name="Jiang C."/>
            <person name="Yuan D."/>
            <person name="Miao W."/>
        </authorList>
    </citation>
    <scope>NUCLEOTIDE SEQUENCE [LARGE SCALE GENOMIC DNA]</scope>
    <source>
        <strain evidence="3">36N120E</strain>
    </source>
</reference>
<protein>
    <recommendedName>
        <fullName evidence="5">Transmembrane protein</fullName>
    </recommendedName>
</protein>
<accession>A0A0V0QH83</accession>
<dbReference type="AlphaFoldDB" id="A0A0V0QH83"/>
<comment type="caution">
    <text evidence="3">The sequence shown here is derived from an EMBL/GenBank/DDBJ whole genome shotgun (WGS) entry which is preliminary data.</text>
</comment>
<feature type="chain" id="PRO_5006867435" description="Transmembrane protein" evidence="2">
    <location>
        <begin position="27"/>
        <end position="178"/>
    </location>
</feature>
<dbReference type="PROSITE" id="PS51257">
    <property type="entry name" value="PROKAR_LIPOPROTEIN"/>
    <property type="match status" value="1"/>
</dbReference>
<evidence type="ECO:0000313" key="3">
    <source>
        <dbReference type="EMBL" id="KRX01540.1"/>
    </source>
</evidence>
<dbReference type="EMBL" id="LDAU01000170">
    <property type="protein sequence ID" value="KRX01540.1"/>
    <property type="molecule type" value="Genomic_DNA"/>
</dbReference>
<proteinExistence type="predicted"/>
<keyword evidence="2" id="KW-0732">Signal</keyword>
<feature type="region of interest" description="Disordered" evidence="1">
    <location>
        <begin position="159"/>
        <end position="178"/>
    </location>
</feature>
<dbReference type="InParanoid" id="A0A0V0QH83"/>
<gene>
    <name evidence="3" type="ORF">PPERSA_01443</name>
</gene>
<dbReference type="Proteomes" id="UP000054937">
    <property type="component" value="Unassembled WGS sequence"/>
</dbReference>
<sequence>MNKNFSILSVIIILACLYLSQQSVSFFEVGDCLVQNCNARFDKDCMAYDECKEYTAFINSQIQGDITNQNCKEYKKGYDQAGADGEMSQENYLACLQFGYDQLINNLDQDGEDGEENNEALVVVNQIVQCNCLCVENLTLEKSANSQCDYADLSPFITDKNDKNSNKQQKNNERIEEL</sequence>
<feature type="signal peptide" evidence="2">
    <location>
        <begin position="1"/>
        <end position="26"/>
    </location>
</feature>
<keyword evidence="4" id="KW-1185">Reference proteome</keyword>
<evidence type="ECO:0008006" key="5">
    <source>
        <dbReference type="Google" id="ProtNLM"/>
    </source>
</evidence>
<evidence type="ECO:0000256" key="1">
    <source>
        <dbReference type="SAM" id="MobiDB-lite"/>
    </source>
</evidence>